<keyword evidence="6" id="KW-0067">ATP-binding</keyword>
<accession>A0A2U1NLJ6</accession>
<dbReference type="InterPro" id="IPR027417">
    <property type="entry name" value="P-loop_NTPase"/>
</dbReference>
<feature type="compositionally biased region" description="Polar residues" evidence="7">
    <location>
        <begin position="429"/>
        <end position="438"/>
    </location>
</feature>
<proteinExistence type="inferred from homology"/>
<comment type="caution">
    <text evidence="9">The sequence shown here is derived from an EMBL/GenBank/DDBJ whole genome shotgun (WGS) entry which is preliminary data.</text>
</comment>
<dbReference type="InterPro" id="IPR003593">
    <property type="entry name" value="AAA+_ATPase"/>
</dbReference>
<gene>
    <name evidence="9" type="ORF">CTI12_AA251930</name>
</gene>
<dbReference type="PROSITE" id="PS00674">
    <property type="entry name" value="AAA"/>
    <property type="match status" value="1"/>
</dbReference>
<comment type="cofactor">
    <cofactor evidence="1">
        <name>Mg(2+)</name>
        <dbReference type="ChEBI" id="CHEBI:18420"/>
    </cofactor>
</comment>
<dbReference type="InterPro" id="IPR025753">
    <property type="entry name" value="AAA_N_dom"/>
</dbReference>
<evidence type="ECO:0000256" key="3">
    <source>
        <dbReference type="ARBA" id="ARBA00022801"/>
    </source>
</evidence>
<dbReference type="GO" id="GO:0006950">
    <property type="term" value="P:response to stress"/>
    <property type="evidence" value="ECO:0007669"/>
    <property type="project" value="UniProtKB-ARBA"/>
</dbReference>
<dbReference type="InterPro" id="IPR058017">
    <property type="entry name" value="At3g28540-like_C"/>
</dbReference>
<evidence type="ECO:0000259" key="8">
    <source>
        <dbReference type="SMART" id="SM00382"/>
    </source>
</evidence>
<dbReference type="SUPFAM" id="SSF52540">
    <property type="entry name" value="P-loop containing nucleoside triphosphate hydrolases"/>
    <property type="match status" value="1"/>
</dbReference>
<dbReference type="Gene3D" id="6.10.280.40">
    <property type="match status" value="1"/>
</dbReference>
<organism evidence="9 10">
    <name type="scientific">Artemisia annua</name>
    <name type="common">Sweet wormwood</name>
    <dbReference type="NCBI Taxonomy" id="35608"/>
    <lineage>
        <taxon>Eukaryota</taxon>
        <taxon>Viridiplantae</taxon>
        <taxon>Streptophyta</taxon>
        <taxon>Embryophyta</taxon>
        <taxon>Tracheophyta</taxon>
        <taxon>Spermatophyta</taxon>
        <taxon>Magnoliopsida</taxon>
        <taxon>eudicotyledons</taxon>
        <taxon>Gunneridae</taxon>
        <taxon>Pentapetalae</taxon>
        <taxon>asterids</taxon>
        <taxon>campanulids</taxon>
        <taxon>Asterales</taxon>
        <taxon>Asteraceae</taxon>
        <taxon>Asteroideae</taxon>
        <taxon>Anthemideae</taxon>
        <taxon>Artemisiinae</taxon>
        <taxon>Artemisia</taxon>
    </lineage>
</organism>
<evidence type="ECO:0000256" key="1">
    <source>
        <dbReference type="ARBA" id="ARBA00001946"/>
    </source>
</evidence>
<dbReference type="Pfam" id="PF00004">
    <property type="entry name" value="AAA"/>
    <property type="match status" value="1"/>
</dbReference>
<keyword evidence="3" id="KW-0378">Hydrolase</keyword>
<dbReference type="Pfam" id="PF25568">
    <property type="entry name" value="AAA_lid_At3g28540"/>
    <property type="match status" value="1"/>
</dbReference>
<dbReference type="PANTHER" id="PTHR23070">
    <property type="entry name" value="BCS1 AAA-TYPE ATPASE"/>
    <property type="match status" value="1"/>
</dbReference>
<evidence type="ECO:0000313" key="10">
    <source>
        <dbReference type="Proteomes" id="UP000245207"/>
    </source>
</evidence>
<evidence type="ECO:0000256" key="5">
    <source>
        <dbReference type="ARBA" id="ARBA00049360"/>
    </source>
</evidence>
<comment type="catalytic activity">
    <reaction evidence="5">
        <text>ATP + H2O = ADP + phosphate + H(+)</text>
        <dbReference type="Rhea" id="RHEA:13065"/>
        <dbReference type="ChEBI" id="CHEBI:15377"/>
        <dbReference type="ChEBI" id="CHEBI:15378"/>
        <dbReference type="ChEBI" id="CHEBI:30616"/>
        <dbReference type="ChEBI" id="CHEBI:43474"/>
        <dbReference type="ChEBI" id="CHEBI:456216"/>
    </reaction>
</comment>
<protein>
    <submittedName>
        <fullName evidence="9">ATPase, AAA-type, core</fullName>
    </submittedName>
</protein>
<comment type="similarity">
    <text evidence="2">Belongs to the AAA ATPase family. BCS1 subfamily.</text>
</comment>
<evidence type="ECO:0000256" key="7">
    <source>
        <dbReference type="SAM" id="MobiDB-lite"/>
    </source>
</evidence>
<dbReference type="GO" id="GO:0005524">
    <property type="term" value="F:ATP binding"/>
    <property type="evidence" value="ECO:0007669"/>
    <property type="project" value="UniProtKB-KW"/>
</dbReference>
<sequence>MPKSTTSKLARAKTIVTTVGSIAATAMVVRSVARDFLPPEFQEYLYFGFTNLINKFSTDLTMVIHEMDGLNMNEIYNATEVYLASRISIEIRRLKVTKISNDKMINVAMEIDQEFIDTYNGVKFKWCLISKTSPMREQSSNQNDMIESRSFELTFHQKYKDLTLNDYLPFILNYSKTRKQQDKSVKIFTVDDSNFPTSWTSANLDHPSNFATMAMDSDVKENLIKDLDRFVARREYYRKIGKAWKRGYLLYGPPGTGKSSLIAAMANYLNFDIYDLELTELHDRDAIEEAKALALENQQLGNVDLVQKMTLSGFLNFVDGLWSSCGDERIIIFTTNKKDKLDPALLRPGRMDVHIHMSIDKHSLFDKIEDLIRDAKIMPAEVAEQLLKNDDPDSALHGLIELLVVKRTEEEEKLAAKGMEQRLDDELATKQNENNQKD</sequence>
<dbReference type="InterPro" id="IPR003960">
    <property type="entry name" value="ATPase_AAA_CS"/>
</dbReference>
<evidence type="ECO:0000256" key="2">
    <source>
        <dbReference type="ARBA" id="ARBA00007448"/>
    </source>
</evidence>
<feature type="region of interest" description="Disordered" evidence="7">
    <location>
        <begin position="414"/>
        <end position="438"/>
    </location>
</feature>
<dbReference type="Gene3D" id="3.40.50.300">
    <property type="entry name" value="P-loop containing nucleotide triphosphate hydrolases"/>
    <property type="match status" value="2"/>
</dbReference>
<name>A0A2U1NLJ6_ARTAN</name>
<dbReference type="STRING" id="35608.A0A2U1NLJ6"/>
<reference evidence="9 10" key="1">
    <citation type="journal article" date="2018" name="Mol. Plant">
        <title>The genome of Artemisia annua provides insight into the evolution of Asteraceae family and artemisinin biosynthesis.</title>
        <authorList>
            <person name="Shen Q."/>
            <person name="Zhang L."/>
            <person name="Liao Z."/>
            <person name="Wang S."/>
            <person name="Yan T."/>
            <person name="Shi P."/>
            <person name="Liu M."/>
            <person name="Fu X."/>
            <person name="Pan Q."/>
            <person name="Wang Y."/>
            <person name="Lv Z."/>
            <person name="Lu X."/>
            <person name="Zhang F."/>
            <person name="Jiang W."/>
            <person name="Ma Y."/>
            <person name="Chen M."/>
            <person name="Hao X."/>
            <person name="Li L."/>
            <person name="Tang Y."/>
            <person name="Lv G."/>
            <person name="Zhou Y."/>
            <person name="Sun X."/>
            <person name="Brodelius P.E."/>
            <person name="Rose J.K.C."/>
            <person name="Tang K."/>
        </authorList>
    </citation>
    <scope>NUCLEOTIDE SEQUENCE [LARGE SCALE GENOMIC DNA]</scope>
    <source>
        <strain evidence="10">cv. Huhao1</strain>
        <tissue evidence="9">Leaf</tissue>
    </source>
</reference>
<dbReference type="Proteomes" id="UP000245207">
    <property type="component" value="Unassembled WGS sequence"/>
</dbReference>
<dbReference type="Pfam" id="PF14363">
    <property type="entry name" value="AAA_assoc"/>
    <property type="match status" value="1"/>
</dbReference>
<feature type="compositionally biased region" description="Basic and acidic residues" evidence="7">
    <location>
        <begin position="414"/>
        <end position="428"/>
    </location>
</feature>
<dbReference type="InterPro" id="IPR050747">
    <property type="entry name" value="Mitochondrial_chaperone_BCS1"/>
</dbReference>
<dbReference type="InterPro" id="IPR003959">
    <property type="entry name" value="ATPase_AAA_core"/>
</dbReference>
<dbReference type="OrthoDB" id="10251412at2759"/>
<dbReference type="GO" id="GO:0016887">
    <property type="term" value="F:ATP hydrolysis activity"/>
    <property type="evidence" value="ECO:0007669"/>
    <property type="project" value="InterPro"/>
</dbReference>
<keyword evidence="4" id="KW-0460">Magnesium</keyword>
<dbReference type="AlphaFoldDB" id="A0A2U1NLJ6"/>
<dbReference type="SMART" id="SM00382">
    <property type="entry name" value="AAA"/>
    <property type="match status" value="1"/>
</dbReference>
<keyword evidence="10" id="KW-1185">Reference proteome</keyword>
<evidence type="ECO:0000256" key="4">
    <source>
        <dbReference type="ARBA" id="ARBA00022842"/>
    </source>
</evidence>
<dbReference type="EMBL" id="PKPP01002578">
    <property type="protein sequence ID" value="PWA74375.1"/>
    <property type="molecule type" value="Genomic_DNA"/>
</dbReference>
<evidence type="ECO:0000313" key="9">
    <source>
        <dbReference type="EMBL" id="PWA74375.1"/>
    </source>
</evidence>
<keyword evidence="6" id="KW-0547">Nucleotide-binding</keyword>
<feature type="domain" description="AAA+ ATPase" evidence="8">
    <location>
        <begin position="244"/>
        <end position="361"/>
    </location>
</feature>
<evidence type="ECO:0000256" key="6">
    <source>
        <dbReference type="RuleBase" id="RU003651"/>
    </source>
</evidence>